<dbReference type="PATRIC" id="fig|1423724.4.peg.419"/>
<evidence type="ECO:0000256" key="6">
    <source>
        <dbReference type="PIRSR" id="PIRSR615500-1"/>
    </source>
</evidence>
<evidence type="ECO:0000256" key="1">
    <source>
        <dbReference type="ARBA" id="ARBA00011073"/>
    </source>
</evidence>
<dbReference type="Pfam" id="PF00082">
    <property type="entry name" value="Peptidase_S8"/>
    <property type="match status" value="1"/>
</dbReference>
<protein>
    <submittedName>
        <fullName evidence="13">PrtP</fullName>
    </submittedName>
</protein>
<dbReference type="NCBIfam" id="TIGR01167">
    <property type="entry name" value="LPXTG_anchor"/>
    <property type="match status" value="1"/>
</dbReference>
<keyword evidence="5 7" id="KW-0720">Serine protease</keyword>
<accession>A0A0R1U6Z9</accession>
<dbReference type="Gene3D" id="3.40.50.200">
    <property type="entry name" value="Peptidase S8/S53 domain"/>
    <property type="match status" value="1"/>
</dbReference>
<dbReference type="Pfam" id="PF19258">
    <property type="entry name" value="KxYKxGKxW_sig"/>
    <property type="match status" value="1"/>
</dbReference>
<dbReference type="GO" id="GO:0016020">
    <property type="term" value="C:membrane"/>
    <property type="evidence" value="ECO:0007669"/>
    <property type="project" value="InterPro"/>
</dbReference>
<feature type="compositionally biased region" description="Polar residues" evidence="8">
    <location>
        <begin position="43"/>
        <end position="69"/>
    </location>
</feature>
<evidence type="ECO:0000256" key="8">
    <source>
        <dbReference type="SAM" id="MobiDB-lite"/>
    </source>
</evidence>
<evidence type="ECO:0000259" key="12">
    <source>
        <dbReference type="Pfam" id="PF06280"/>
    </source>
</evidence>
<dbReference type="CDD" id="cd07475">
    <property type="entry name" value="Peptidases_S8_C5a_Peptidase"/>
    <property type="match status" value="1"/>
</dbReference>
<comment type="caution">
    <text evidence="13">The sequence shown here is derived from an EMBL/GenBank/DDBJ whole genome shotgun (WGS) entry which is preliminary data.</text>
</comment>
<dbReference type="InterPro" id="IPR000209">
    <property type="entry name" value="Peptidase_S8/S53_dom"/>
</dbReference>
<feature type="compositionally biased region" description="Low complexity" evidence="8">
    <location>
        <begin position="1538"/>
        <end position="1548"/>
    </location>
</feature>
<dbReference type="Proteomes" id="UP000051324">
    <property type="component" value="Unassembled WGS sequence"/>
</dbReference>
<name>A0A0R1U6Z9_9LACO</name>
<feature type="region of interest" description="Disordered" evidence="8">
    <location>
        <begin position="43"/>
        <end position="157"/>
    </location>
</feature>
<dbReference type="InterPro" id="IPR036852">
    <property type="entry name" value="Peptidase_S8/S53_dom_sf"/>
</dbReference>
<keyword evidence="2 7" id="KW-0645">Protease</keyword>
<dbReference type="InterPro" id="IPR022263">
    <property type="entry name" value="KxYKxGKxW"/>
</dbReference>
<dbReference type="PRINTS" id="PR00723">
    <property type="entry name" value="SUBTILISIN"/>
</dbReference>
<dbReference type="InterPro" id="IPR023828">
    <property type="entry name" value="Peptidase_S8_Ser-AS"/>
</dbReference>
<proteinExistence type="inferred from homology"/>
<feature type="compositionally biased region" description="Polar residues" evidence="8">
    <location>
        <begin position="1490"/>
        <end position="1525"/>
    </location>
</feature>
<dbReference type="RefSeq" id="WP_056957221.1">
    <property type="nucleotide sequence ID" value="NZ_AZFT01000009.1"/>
</dbReference>
<feature type="region of interest" description="Disordered" evidence="8">
    <location>
        <begin position="1480"/>
        <end position="1549"/>
    </location>
</feature>
<evidence type="ECO:0000259" key="11">
    <source>
        <dbReference type="Pfam" id="PF00082"/>
    </source>
</evidence>
<evidence type="ECO:0000256" key="3">
    <source>
        <dbReference type="ARBA" id="ARBA00022729"/>
    </source>
</evidence>
<evidence type="ECO:0000313" key="14">
    <source>
        <dbReference type="Proteomes" id="UP000051324"/>
    </source>
</evidence>
<comment type="similarity">
    <text evidence="1 7">Belongs to the peptidase S8 family.</text>
</comment>
<keyword evidence="9" id="KW-1133">Transmembrane helix</keyword>
<keyword evidence="3 10" id="KW-0732">Signal</keyword>
<evidence type="ECO:0000256" key="7">
    <source>
        <dbReference type="PROSITE-ProRule" id="PRU01240"/>
    </source>
</evidence>
<dbReference type="Gene3D" id="2.60.40.1710">
    <property type="entry name" value="Subtilisin-like superfamily"/>
    <property type="match status" value="1"/>
</dbReference>
<keyword evidence="9" id="KW-0472">Membrane</keyword>
<feature type="domain" description="Peptidase S8/S53" evidence="11">
    <location>
        <begin position="172"/>
        <end position="503"/>
    </location>
</feature>
<feature type="domain" description="C5a peptidase/Subtilisin-like protease SBT2-like Fn3-like" evidence="12">
    <location>
        <begin position="526"/>
        <end position="632"/>
    </location>
</feature>
<dbReference type="Pfam" id="PF06280">
    <property type="entry name" value="fn3_5"/>
    <property type="match status" value="1"/>
</dbReference>
<dbReference type="SUPFAM" id="SSF52743">
    <property type="entry name" value="Subtilisin-like"/>
    <property type="match status" value="1"/>
</dbReference>
<dbReference type="PROSITE" id="PS00138">
    <property type="entry name" value="SUBTILASE_SER"/>
    <property type="match status" value="1"/>
</dbReference>
<gene>
    <name evidence="13" type="ORF">FC32_GL000400</name>
</gene>
<feature type="compositionally biased region" description="Low complexity" evidence="8">
    <location>
        <begin position="70"/>
        <end position="153"/>
    </location>
</feature>
<dbReference type="InterPro" id="IPR015500">
    <property type="entry name" value="Peptidase_S8_subtilisin-rel"/>
</dbReference>
<feature type="active site" description="Charge relay system" evidence="6 7">
    <location>
        <position position="443"/>
    </location>
</feature>
<feature type="active site" description="Charge relay system" evidence="6 7">
    <location>
        <position position="246"/>
    </location>
</feature>
<feature type="signal peptide" evidence="10">
    <location>
        <begin position="1"/>
        <end position="42"/>
    </location>
</feature>
<keyword evidence="9" id="KW-0812">Transmembrane</keyword>
<dbReference type="NCBIfam" id="TIGR03715">
    <property type="entry name" value="KxYKxGKxW"/>
    <property type="match status" value="1"/>
</dbReference>
<dbReference type="GO" id="GO:0006508">
    <property type="term" value="P:proteolysis"/>
    <property type="evidence" value="ECO:0007669"/>
    <property type="project" value="UniProtKB-KW"/>
</dbReference>
<evidence type="ECO:0000256" key="5">
    <source>
        <dbReference type="ARBA" id="ARBA00022825"/>
    </source>
</evidence>
<feature type="active site" description="Charge relay system" evidence="6 7">
    <location>
        <position position="181"/>
    </location>
</feature>
<dbReference type="STRING" id="1423724.FC32_GL000400"/>
<evidence type="ECO:0000256" key="2">
    <source>
        <dbReference type="ARBA" id="ARBA00022670"/>
    </source>
</evidence>
<keyword evidence="14" id="KW-1185">Reference proteome</keyword>
<feature type="chain" id="PRO_5006411487" evidence="10">
    <location>
        <begin position="43"/>
        <end position="1627"/>
    </location>
</feature>
<feature type="transmembrane region" description="Helical" evidence="9">
    <location>
        <begin position="1604"/>
        <end position="1622"/>
    </location>
</feature>
<dbReference type="InterPro" id="IPR010435">
    <property type="entry name" value="C5a/SBT2-like_Fn3"/>
</dbReference>
<dbReference type="GO" id="GO:0004252">
    <property type="term" value="F:serine-type endopeptidase activity"/>
    <property type="evidence" value="ECO:0007669"/>
    <property type="project" value="UniProtKB-UniRule"/>
</dbReference>
<dbReference type="PANTHER" id="PTHR43806">
    <property type="entry name" value="PEPTIDASE S8"/>
    <property type="match status" value="1"/>
</dbReference>
<organism evidence="13 14">
    <name type="scientific">Ligilactobacillus apodemi DSM 16634 = JCM 16172</name>
    <dbReference type="NCBI Taxonomy" id="1423724"/>
    <lineage>
        <taxon>Bacteria</taxon>
        <taxon>Bacillati</taxon>
        <taxon>Bacillota</taxon>
        <taxon>Bacilli</taxon>
        <taxon>Lactobacillales</taxon>
        <taxon>Lactobacillaceae</taxon>
        <taxon>Ligilactobacillus</taxon>
    </lineage>
</organism>
<reference evidence="13 14" key="1">
    <citation type="journal article" date="2015" name="Genome Announc.">
        <title>Expanding the biotechnology potential of lactobacilli through comparative genomics of 213 strains and associated genera.</title>
        <authorList>
            <person name="Sun Z."/>
            <person name="Harris H.M."/>
            <person name="McCann A."/>
            <person name="Guo C."/>
            <person name="Argimon S."/>
            <person name="Zhang W."/>
            <person name="Yang X."/>
            <person name="Jeffery I.B."/>
            <person name="Cooney J.C."/>
            <person name="Kagawa T.F."/>
            <person name="Liu W."/>
            <person name="Song Y."/>
            <person name="Salvetti E."/>
            <person name="Wrobel A."/>
            <person name="Rasinkangas P."/>
            <person name="Parkhill J."/>
            <person name="Rea M.C."/>
            <person name="O'Sullivan O."/>
            <person name="Ritari J."/>
            <person name="Douillard F.P."/>
            <person name="Paul Ross R."/>
            <person name="Yang R."/>
            <person name="Briner A.E."/>
            <person name="Felis G.E."/>
            <person name="de Vos W.M."/>
            <person name="Barrangou R."/>
            <person name="Klaenhammer T.R."/>
            <person name="Caufield P.W."/>
            <person name="Cui Y."/>
            <person name="Zhang H."/>
            <person name="O'Toole P.W."/>
        </authorList>
    </citation>
    <scope>NUCLEOTIDE SEQUENCE [LARGE SCALE GENOMIC DNA]</scope>
    <source>
        <strain evidence="13 14">DSM 16634</strain>
    </source>
</reference>
<dbReference type="PROSITE" id="PS51892">
    <property type="entry name" value="SUBTILASE"/>
    <property type="match status" value="1"/>
</dbReference>
<dbReference type="EMBL" id="AZFT01000009">
    <property type="protein sequence ID" value="KRL87107.1"/>
    <property type="molecule type" value="Genomic_DNA"/>
</dbReference>
<keyword evidence="4 7" id="KW-0378">Hydrolase</keyword>
<dbReference type="InterPro" id="IPR034216">
    <property type="entry name" value="C5a_Peptidase"/>
</dbReference>
<dbReference type="PANTHER" id="PTHR43806:SF11">
    <property type="entry name" value="CEREVISIN-RELATED"/>
    <property type="match status" value="1"/>
</dbReference>
<evidence type="ECO:0000256" key="4">
    <source>
        <dbReference type="ARBA" id="ARBA00022801"/>
    </source>
</evidence>
<evidence type="ECO:0000313" key="13">
    <source>
        <dbReference type="EMBL" id="KRL87107.1"/>
    </source>
</evidence>
<evidence type="ECO:0000256" key="9">
    <source>
        <dbReference type="SAM" id="Phobius"/>
    </source>
</evidence>
<evidence type="ECO:0000256" key="10">
    <source>
        <dbReference type="SAM" id="SignalP"/>
    </source>
</evidence>
<sequence>MGKYYTKKRRYKLYKAKKRWVSAAIITASGTVLFLSQPQAQAAETSSDTGTETLVTQNENSSNQETQSDTSALTNSATTTVTNTTSTTNTEVATTTTTAEETTPTTSTTPVTQTTSTQTTSSETQTSTTQTATTTQVTTQTDTSATTTTPPTTQKDHVKGNVEAAWQQGYQGQGMVVAVIDSGADTAHKDFQQVPQTPAISSEAAQEKINELGYGSYASEKFPFVYNYASKSNTWVKDDGPDASQHGQHVAGIIGANGQPNGDSQYAVGVAPESQLLALRVFNDQFADENTDDIAQAIYDAVKLGANVIQMSLGQGVANADFNDAEQKAVQYAIDHGVFVSISASNSGHAGSVKKEDALYSPGGANGSLELISSSTIANPAASRNALTVAAENSETGAKNSMASFSSWGPLPDFTLKPDLAAPGYQIVSTGNDNKYLTMSGTSMAGPFAAGAATLVMQRLKQETDLTNADLVQATKALLMNTAKPMPDLASGTYISPRRQGAGQIDVGAAVASPVYITASDNTSAVSLRQVSESTTFELTFTNLSSTDQTYTFDDFGGGFTEVLDELTSYYYEEQLAGARITGSDKITVKAGQTLTVPYTLNLTGLKQNQIVEGWLRFTGDNGQETLVVPFLSYYGDLTSEDVLDKPANDETNAYGGNYFVNEANYPRGIADEESLKKLVNLDGNYDWQQVAKLYQDGKVAFSPNNDGKSDLLKPLAFVKQNLKDLKVMVLDQNRRVVRVIADEQGLDKSIYSSGSNRDVSLSVSMRNDPNTLDWDGLVYNDATGEFVAAPDGEYTYRYVATLYNEGPNQVQSADYPVIIDTTAPTIENVSLQISTETGTTPSGTLFFDYRDTGAGFTDYSYAVITINGQMFGHKLNDGADSNFSDDTKMAGTVKFALSADELNAFTNSLNSVNITLSDVADNVQTYATTFKPVQVNDKTINVWNATDGLGFNESSPSYDATTKTYQLTGGATTDFYYNGSLVQVIDFNADSGYGYYIVPVDATADKIVFTADKEGKDVILTLNTATPKAQFAWQKAHTIVQDFGIDLDTVTANDPNKVTVYAAVTQGDNVKAYAKDYFTGAIYEGVVKDGLATFEIKVTNASRRTVLLGWTEIAGPTFNVVQKTDANEAYLGVDARATNQAQDYSITSAAELGVTLTNENADPKTLGAPGALPGHALTDLTTRSEPNSEISFDQLEDNNYNWLNLADVSNGLYDVNTKTFTVTGKVSSQVTSLVILGQSSDEQAPQNKVTLNSDGTFSYQFQMEKTQLRPLAYIYTTADGSTTRGTIELILDTELPTLSFESSAFSQTQTGDTFELYTNQPTLTLSGVANDNLDGYRFFLNGDNLYRELHNSGVNQGGNPYAPYTFATEFDLTKGGVSQENGATFHVYTLEVVDVVGNTKKIQLKVYYQPQTATPNKVVVDQPTAQALINQYPAATLEVLTADNWHQVEANATKAEQTYRLVDKYGNVLSVFLIKEAATEQQPAKPDTDQNTGTGKDNQNGSNTGATNDQAGQDQTGSATTGQNGDAKKENTGNTGGAVATGTDTNVRLPQHSAKTTTAPLNAIAANQETSTTIRGQVSTNQQVEQLAANELPQTGEQSVKPSLVGVILLGLAGFLSLIGLKPKKD</sequence>
<dbReference type="eggNOG" id="COG1404">
    <property type="taxonomic scope" value="Bacteria"/>
</dbReference>
<dbReference type="InterPro" id="IPR050131">
    <property type="entry name" value="Peptidase_S8_subtilisin-like"/>
</dbReference>